<dbReference type="EMBL" id="JAEFBK010000009">
    <property type="protein sequence ID" value="KAG7568164.1"/>
    <property type="molecule type" value="Genomic_DNA"/>
</dbReference>
<reference evidence="2 3" key="1">
    <citation type="submission" date="2020-12" db="EMBL/GenBank/DDBJ databases">
        <title>Concerted genomic and epigenomic changes stabilize Arabidopsis allopolyploids.</title>
        <authorList>
            <person name="Chen Z."/>
        </authorList>
    </citation>
    <scope>NUCLEOTIDE SEQUENCE [LARGE SCALE GENOMIC DNA]</scope>
    <source>
        <strain evidence="2">Allo738</strain>
        <tissue evidence="2">Leaf</tissue>
    </source>
</reference>
<protein>
    <recommendedName>
        <fullName evidence="4">Reverse transcriptase domain-containing protein</fullName>
    </recommendedName>
</protein>
<organism evidence="2 3">
    <name type="scientific">Arabidopsis thaliana x Arabidopsis arenosa</name>
    <dbReference type="NCBI Taxonomy" id="1240361"/>
    <lineage>
        <taxon>Eukaryota</taxon>
        <taxon>Viridiplantae</taxon>
        <taxon>Streptophyta</taxon>
        <taxon>Embryophyta</taxon>
        <taxon>Tracheophyta</taxon>
        <taxon>Spermatophyta</taxon>
        <taxon>Magnoliopsida</taxon>
        <taxon>eudicotyledons</taxon>
        <taxon>Gunneridae</taxon>
        <taxon>Pentapetalae</taxon>
        <taxon>rosids</taxon>
        <taxon>malvids</taxon>
        <taxon>Brassicales</taxon>
        <taxon>Brassicaceae</taxon>
        <taxon>Camelineae</taxon>
        <taxon>Arabidopsis</taxon>
    </lineage>
</organism>
<feature type="compositionally biased region" description="Basic residues" evidence="1">
    <location>
        <begin position="40"/>
        <end position="54"/>
    </location>
</feature>
<evidence type="ECO:0000313" key="3">
    <source>
        <dbReference type="Proteomes" id="UP000694240"/>
    </source>
</evidence>
<accession>A0A8T2A896</accession>
<sequence length="611" mass="68644">MRGEASFVSDPGLPSAEGSTVFRTGFSEASSSGTFLKNDKPRKRPFKTRRRKGSKAAVSGARVMEVPISEGSQVGLAGPVKLVVYKRKAADEAKVPSKVSKRNTNKPGRGLRQGDLLSPFLFILCTEGLTHLMNRAERQGLLNGIQFSEDGPSVHHLLFADDSLFLCKVDSDQVDDSLKVAIKAQLGISNEGGAGSYLGLPECFSGSKIEMLDFIKDRLKSRFSGWFARSLSMGGKEILLKAVAMVMPVYVMSCFKLPMTTCQNITSAMSDFWWSALEHKRKIHWVSWDKLCLSKKDGGLGFRGIECFNQALLAKQAWRCVQDKDCLLAQVLKSRYFEDEEFLEAEIGSRPSFGWRSIVHGRELLIKGLRKMVGNVKTGYVLACEVNKADFLLQAMMQPSVNGLKEKIWLDLRSKRVFPWILWRLWKNMNKFFFEGIGFCPQDSMRKIWDDVDEWLLAQNVAQNVEEELESFTGSKDKKWEKPPDLWTKCNISLSWSNRNRLGGGAWVVRGVDGKVKYIVGSLKINKVIFAAEAHDIFGAMARPKAWPSFSHQVVEINHFLDKIKDYKLEVVSAASNRGSSFFAQSVTSNGRFQDYAAGHPVWLHGLFEEE</sequence>
<dbReference type="Proteomes" id="UP000694240">
    <property type="component" value="Chromosome 9"/>
</dbReference>
<name>A0A8T2A896_9BRAS</name>
<proteinExistence type="predicted"/>
<comment type="caution">
    <text evidence="2">The sequence shown here is derived from an EMBL/GenBank/DDBJ whole genome shotgun (WGS) entry which is preliminary data.</text>
</comment>
<evidence type="ECO:0000313" key="2">
    <source>
        <dbReference type="EMBL" id="KAG7568164.1"/>
    </source>
</evidence>
<dbReference type="AlphaFoldDB" id="A0A8T2A896"/>
<gene>
    <name evidence="2" type="ORF">ISN45_Aa04g009990</name>
</gene>
<feature type="region of interest" description="Disordered" evidence="1">
    <location>
        <begin position="1"/>
        <end position="58"/>
    </location>
</feature>
<feature type="compositionally biased region" description="Polar residues" evidence="1">
    <location>
        <begin position="17"/>
        <end position="35"/>
    </location>
</feature>
<evidence type="ECO:0008006" key="4">
    <source>
        <dbReference type="Google" id="ProtNLM"/>
    </source>
</evidence>
<evidence type="ECO:0000256" key="1">
    <source>
        <dbReference type="SAM" id="MobiDB-lite"/>
    </source>
</evidence>
<dbReference type="PANTHER" id="PTHR33116">
    <property type="entry name" value="REVERSE TRANSCRIPTASE ZINC-BINDING DOMAIN-CONTAINING PROTEIN-RELATED-RELATED"/>
    <property type="match status" value="1"/>
</dbReference>
<keyword evidence="3" id="KW-1185">Reference proteome</keyword>
<dbReference type="PANTHER" id="PTHR33116:SF86">
    <property type="entry name" value="REVERSE TRANSCRIPTASE DOMAIN-CONTAINING PROTEIN"/>
    <property type="match status" value="1"/>
</dbReference>